<sequence length="241" mass="27321">MLFGWYRAEVIGALTSVLMIWVVTGILVYLAVQRIVHETYEIDAEIMLITSGIGVIVNLIMGVTLHQHSHSGSNSRRHSHNEENINVRAAFIHVIGDFLQSFGVFVAALVIYFKRDWMIVDPICTFIFSVLVLITTFAIIKDAILVLMEALPKGIDFEEVMSMVLNIEGVKRVHNLRIWALSLDKIAMSAHIAISPGTNPQNILMVATKNIHDKYNFFEMTLQIEEFQEIMEDCMQCKNPN</sequence>
<evidence type="ECO:0000256" key="7">
    <source>
        <dbReference type="ARBA" id="ARBA00023065"/>
    </source>
</evidence>
<evidence type="ECO:0000256" key="1">
    <source>
        <dbReference type="ARBA" id="ARBA00004141"/>
    </source>
</evidence>
<comment type="similarity">
    <text evidence="2">Belongs to the cation diffusion facilitator (CDF) transporter (TC 2.A.4) family. SLC30A subfamily.</text>
</comment>
<evidence type="ECO:0000259" key="11">
    <source>
        <dbReference type="Pfam" id="PF16916"/>
    </source>
</evidence>
<dbReference type="Proteomes" id="UP001162156">
    <property type="component" value="Unassembled WGS sequence"/>
</dbReference>
<evidence type="ECO:0000256" key="2">
    <source>
        <dbReference type="ARBA" id="ARBA00008873"/>
    </source>
</evidence>
<evidence type="ECO:0000256" key="6">
    <source>
        <dbReference type="ARBA" id="ARBA00022989"/>
    </source>
</evidence>
<dbReference type="InterPro" id="IPR050681">
    <property type="entry name" value="CDF/SLC30A"/>
</dbReference>
<dbReference type="Pfam" id="PF01545">
    <property type="entry name" value="Cation_efflux"/>
    <property type="match status" value="1"/>
</dbReference>
<evidence type="ECO:0000256" key="5">
    <source>
        <dbReference type="ARBA" id="ARBA00022906"/>
    </source>
</evidence>
<proteinExistence type="inferred from homology"/>
<dbReference type="NCBIfam" id="TIGR01297">
    <property type="entry name" value="CDF"/>
    <property type="match status" value="1"/>
</dbReference>
<name>A0AAV8WXC2_9CUCU</name>
<keyword evidence="4 9" id="KW-0812">Transmembrane</keyword>
<dbReference type="InterPro" id="IPR058533">
    <property type="entry name" value="Cation_efflux_TM"/>
</dbReference>
<dbReference type="GO" id="GO:0005385">
    <property type="term" value="F:zinc ion transmembrane transporter activity"/>
    <property type="evidence" value="ECO:0007669"/>
    <property type="project" value="TreeGrafter"/>
</dbReference>
<keyword evidence="6 9" id="KW-1133">Transmembrane helix</keyword>
<evidence type="ECO:0000313" key="13">
    <source>
        <dbReference type="Proteomes" id="UP001162156"/>
    </source>
</evidence>
<evidence type="ECO:0008006" key="14">
    <source>
        <dbReference type="Google" id="ProtNLM"/>
    </source>
</evidence>
<dbReference type="EMBL" id="JANEYF010004530">
    <property type="protein sequence ID" value="KAJ8930861.1"/>
    <property type="molecule type" value="Genomic_DNA"/>
</dbReference>
<dbReference type="InterPro" id="IPR027470">
    <property type="entry name" value="Cation_efflux_CTD"/>
</dbReference>
<reference evidence="12" key="1">
    <citation type="journal article" date="2023" name="Insect Mol. Biol.">
        <title>Genome sequencing provides insights into the evolution of gene families encoding plant cell wall-degrading enzymes in longhorned beetles.</title>
        <authorList>
            <person name="Shin N.R."/>
            <person name="Okamura Y."/>
            <person name="Kirsch R."/>
            <person name="Pauchet Y."/>
        </authorList>
    </citation>
    <scope>NUCLEOTIDE SEQUENCE</scope>
    <source>
        <strain evidence="12">RBIC_L_NR</strain>
    </source>
</reference>
<dbReference type="InterPro" id="IPR036837">
    <property type="entry name" value="Cation_efflux_CTD_sf"/>
</dbReference>
<dbReference type="PANTHER" id="PTHR11562">
    <property type="entry name" value="CATION EFFLUX PROTEIN/ ZINC TRANSPORTER"/>
    <property type="match status" value="1"/>
</dbReference>
<keyword evidence="8 9" id="KW-0472">Membrane</keyword>
<evidence type="ECO:0000256" key="8">
    <source>
        <dbReference type="ARBA" id="ARBA00023136"/>
    </source>
</evidence>
<keyword evidence="5" id="KW-0864">Zinc transport</keyword>
<evidence type="ECO:0000256" key="3">
    <source>
        <dbReference type="ARBA" id="ARBA00022448"/>
    </source>
</evidence>
<keyword evidence="7" id="KW-0406">Ion transport</keyword>
<dbReference type="SUPFAM" id="SSF161111">
    <property type="entry name" value="Cation efflux protein transmembrane domain-like"/>
    <property type="match status" value="1"/>
</dbReference>
<keyword evidence="3" id="KW-0813">Transport</keyword>
<dbReference type="InterPro" id="IPR027469">
    <property type="entry name" value="Cation_efflux_TMD_sf"/>
</dbReference>
<feature type="domain" description="Cation efflux protein cytoplasmic" evidence="11">
    <location>
        <begin position="152"/>
        <end position="226"/>
    </location>
</feature>
<keyword evidence="5" id="KW-0862">Zinc</keyword>
<gene>
    <name evidence="12" type="ORF">NQ314_016280</name>
</gene>
<accession>A0AAV8WXC2</accession>
<comment type="caution">
    <text evidence="12">The sequence shown here is derived from an EMBL/GenBank/DDBJ whole genome shotgun (WGS) entry which is preliminary data.</text>
</comment>
<feature type="transmembrane region" description="Helical" evidence="9">
    <location>
        <begin position="119"/>
        <end position="140"/>
    </location>
</feature>
<evidence type="ECO:0000256" key="4">
    <source>
        <dbReference type="ARBA" id="ARBA00022692"/>
    </source>
</evidence>
<feature type="transmembrane region" description="Helical" evidence="9">
    <location>
        <begin position="44"/>
        <end position="66"/>
    </location>
</feature>
<dbReference type="InterPro" id="IPR002524">
    <property type="entry name" value="Cation_efflux"/>
</dbReference>
<evidence type="ECO:0000256" key="9">
    <source>
        <dbReference type="SAM" id="Phobius"/>
    </source>
</evidence>
<dbReference type="Gene3D" id="1.20.1510.10">
    <property type="entry name" value="Cation efflux protein transmembrane domain"/>
    <property type="match status" value="1"/>
</dbReference>
<evidence type="ECO:0000313" key="12">
    <source>
        <dbReference type="EMBL" id="KAJ8930861.1"/>
    </source>
</evidence>
<comment type="subcellular location">
    <subcellularLocation>
        <location evidence="1">Membrane</location>
        <topology evidence="1">Multi-pass membrane protein</topology>
    </subcellularLocation>
</comment>
<organism evidence="12 13">
    <name type="scientific">Rhamnusium bicolor</name>
    <dbReference type="NCBI Taxonomy" id="1586634"/>
    <lineage>
        <taxon>Eukaryota</taxon>
        <taxon>Metazoa</taxon>
        <taxon>Ecdysozoa</taxon>
        <taxon>Arthropoda</taxon>
        <taxon>Hexapoda</taxon>
        <taxon>Insecta</taxon>
        <taxon>Pterygota</taxon>
        <taxon>Neoptera</taxon>
        <taxon>Endopterygota</taxon>
        <taxon>Coleoptera</taxon>
        <taxon>Polyphaga</taxon>
        <taxon>Cucujiformia</taxon>
        <taxon>Chrysomeloidea</taxon>
        <taxon>Cerambycidae</taxon>
        <taxon>Lepturinae</taxon>
        <taxon>Rhagiini</taxon>
        <taxon>Rhamnusium</taxon>
    </lineage>
</organism>
<dbReference type="GO" id="GO:0010043">
    <property type="term" value="P:response to zinc ion"/>
    <property type="evidence" value="ECO:0007669"/>
    <property type="project" value="TreeGrafter"/>
</dbReference>
<dbReference type="AlphaFoldDB" id="A0AAV8WXC2"/>
<feature type="transmembrane region" description="Helical" evidence="9">
    <location>
        <begin position="87"/>
        <end position="113"/>
    </location>
</feature>
<dbReference type="Pfam" id="PF16916">
    <property type="entry name" value="ZT_dimer"/>
    <property type="match status" value="1"/>
</dbReference>
<feature type="domain" description="Cation efflux protein transmembrane" evidence="10">
    <location>
        <begin position="3"/>
        <end position="148"/>
    </location>
</feature>
<feature type="transmembrane region" description="Helical" evidence="9">
    <location>
        <begin position="12"/>
        <end position="32"/>
    </location>
</feature>
<dbReference type="GO" id="GO:0005886">
    <property type="term" value="C:plasma membrane"/>
    <property type="evidence" value="ECO:0007669"/>
    <property type="project" value="TreeGrafter"/>
</dbReference>
<dbReference type="SUPFAM" id="SSF160240">
    <property type="entry name" value="Cation efflux protein cytoplasmic domain-like"/>
    <property type="match status" value="1"/>
</dbReference>
<dbReference type="PANTHER" id="PTHR11562:SF17">
    <property type="entry name" value="RE54080P-RELATED"/>
    <property type="match status" value="1"/>
</dbReference>
<protein>
    <recommendedName>
        <fullName evidence="14">Zinc transporter 2</fullName>
    </recommendedName>
</protein>
<evidence type="ECO:0000259" key="10">
    <source>
        <dbReference type="Pfam" id="PF01545"/>
    </source>
</evidence>
<keyword evidence="13" id="KW-1185">Reference proteome</keyword>